<sequence>MDSSQILHQCHPHVARLVACSVVAIFNVYVV</sequence>
<accession>A0A0A9CD57</accession>
<name>A0A0A9CD57_ARUDO</name>
<dbReference type="EMBL" id="GBRH01224394">
    <property type="protein sequence ID" value="JAD73501.1"/>
    <property type="molecule type" value="Transcribed_RNA"/>
</dbReference>
<organism evidence="1">
    <name type="scientific">Arundo donax</name>
    <name type="common">Giant reed</name>
    <name type="synonym">Donax arundinaceus</name>
    <dbReference type="NCBI Taxonomy" id="35708"/>
    <lineage>
        <taxon>Eukaryota</taxon>
        <taxon>Viridiplantae</taxon>
        <taxon>Streptophyta</taxon>
        <taxon>Embryophyta</taxon>
        <taxon>Tracheophyta</taxon>
        <taxon>Spermatophyta</taxon>
        <taxon>Magnoliopsida</taxon>
        <taxon>Liliopsida</taxon>
        <taxon>Poales</taxon>
        <taxon>Poaceae</taxon>
        <taxon>PACMAD clade</taxon>
        <taxon>Arundinoideae</taxon>
        <taxon>Arundineae</taxon>
        <taxon>Arundo</taxon>
    </lineage>
</organism>
<protein>
    <submittedName>
        <fullName evidence="1">Uncharacterized protein</fullName>
    </submittedName>
</protein>
<reference evidence="1" key="1">
    <citation type="submission" date="2014-09" db="EMBL/GenBank/DDBJ databases">
        <authorList>
            <person name="Magalhaes I.L.F."/>
            <person name="Oliveira U."/>
            <person name="Santos F.R."/>
            <person name="Vidigal T.H.D.A."/>
            <person name="Brescovit A.D."/>
            <person name="Santos A.J."/>
        </authorList>
    </citation>
    <scope>NUCLEOTIDE SEQUENCE</scope>
    <source>
        <tissue evidence="1">Shoot tissue taken approximately 20 cm above the soil surface</tissue>
    </source>
</reference>
<proteinExistence type="predicted"/>
<reference evidence="1" key="2">
    <citation type="journal article" date="2015" name="Data Brief">
        <title>Shoot transcriptome of the giant reed, Arundo donax.</title>
        <authorList>
            <person name="Barrero R.A."/>
            <person name="Guerrero F.D."/>
            <person name="Moolhuijzen P."/>
            <person name="Goolsby J.A."/>
            <person name="Tidwell J."/>
            <person name="Bellgard S.E."/>
            <person name="Bellgard M.I."/>
        </authorList>
    </citation>
    <scope>NUCLEOTIDE SEQUENCE</scope>
    <source>
        <tissue evidence="1">Shoot tissue taken approximately 20 cm above the soil surface</tissue>
    </source>
</reference>
<evidence type="ECO:0000313" key="1">
    <source>
        <dbReference type="EMBL" id="JAD73501.1"/>
    </source>
</evidence>
<dbReference type="AlphaFoldDB" id="A0A0A9CD57"/>